<name>A0A9W7TT06_TRIRA</name>
<evidence type="ECO:0000313" key="3">
    <source>
        <dbReference type="Proteomes" id="UP001059041"/>
    </source>
</evidence>
<reference evidence="2" key="1">
    <citation type="submission" date="2021-02" db="EMBL/GenBank/DDBJ databases">
        <title>Comparative genomics reveals that relaxation of natural selection precedes convergent phenotypic evolution of cavefish.</title>
        <authorList>
            <person name="Peng Z."/>
        </authorList>
    </citation>
    <scope>NUCLEOTIDE SEQUENCE</scope>
    <source>
        <tissue evidence="2">Muscle</tissue>
    </source>
</reference>
<evidence type="ECO:0000313" key="2">
    <source>
        <dbReference type="EMBL" id="KAI7801863.1"/>
    </source>
</evidence>
<dbReference type="EMBL" id="JAFHDT010000013">
    <property type="protein sequence ID" value="KAI7801863.1"/>
    <property type="molecule type" value="Genomic_DNA"/>
</dbReference>
<dbReference type="GO" id="GO:0097228">
    <property type="term" value="C:sperm principal piece"/>
    <property type="evidence" value="ECO:0007669"/>
    <property type="project" value="TreeGrafter"/>
</dbReference>
<dbReference type="SMART" id="SM00054">
    <property type="entry name" value="EFh"/>
    <property type="match status" value="3"/>
</dbReference>
<proteinExistence type="predicted"/>
<organism evidence="2 3">
    <name type="scientific">Triplophysa rosa</name>
    <name type="common">Cave loach</name>
    <dbReference type="NCBI Taxonomy" id="992332"/>
    <lineage>
        <taxon>Eukaryota</taxon>
        <taxon>Metazoa</taxon>
        <taxon>Chordata</taxon>
        <taxon>Craniata</taxon>
        <taxon>Vertebrata</taxon>
        <taxon>Euteleostomi</taxon>
        <taxon>Actinopterygii</taxon>
        <taxon>Neopterygii</taxon>
        <taxon>Teleostei</taxon>
        <taxon>Ostariophysi</taxon>
        <taxon>Cypriniformes</taxon>
        <taxon>Nemacheilidae</taxon>
        <taxon>Triplophysa</taxon>
    </lineage>
</organism>
<dbReference type="GO" id="GO:0005509">
    <property type="term" value="F:calcium ion binding"/>
    <property type="evidence" value="ECO:0007669"/>
    <property type="project" value="InterPro"/>
</dbReference>
<dbReference type="PANTHER" id="PTHR47065:SF1">
    <property type="entry name" value="EF-HAND CALCIUM-BINDING DOMAIN-CONTAINING PROTEIN 9"/>
    <property type="match status" value="1"/>
</dbReference>
<dbReference type="InterPro" id="IPR042798">
    <property type="entry name" value="EFCAB9"/>
</dbReference>
<dbReference type="OrthoDB" id="186625at2759"/>
<gene>
    <name evidence="2" type="ORF">IRJ41_017757</name>
</gene>
<keyword evidence="3" id="KW-1185">Reference proteome</keyword>
<dbReference type="PROSITE" id="PS50222">
    <property type="entry name" value="EF_HAND_2"/>
    <property type="match status" value="2"/>
</dbReference>
<comment type="caution">
    <text evidence="2">The sequence shown here is derived from an EMBL/GenBank/DDBJ whole genome shotgun (WGS) entry which is preliminary data.</text>
</comment>
<feature type="domain" description="EF-hand" evidence="1">
    <location>
        <begin position="136"/>
        <end position="171"/>
    </location>
</feature>
<dbReference type="GO" id="GO:0030317">
    <property type="term" value="P:flagellated sperm motility"/>
    <property type="evidence" value="ECO:0007669"/>
    <property type="project" value="TreeGrafter"/>
</dbReference>
<accession>A0A9W7TT06</accession>
<dbReference type="Proteomes" id="UP001059041">
    <property type="component" value="Linkage Group LG13"/>
</dbReference>
<dbReference type="AlphaFoldDB" id="A0A9W7TT06"/>
<dbReference type="Gene3D" id="1.10.238.10">
    <property type="entry name" value="EF-hand"/>
    <property type="match status" value="2"/>
</dbReference>
<sequence length="175" mass="20946">MKLKKGVFFHNLDFDTNHCLFSLSNTRVIYEYFCLLDVHLKRSLNDVQFFCFMRHVTDLKKTKIMLTFDMLDSDGDGEIRFDEFYILACILLSSKHHVGNRFLHRHPHSAFNLLDVDCSRTIILNEFKSLGFLFNLKSNQIEKLFSDFDTTHDERLNYKEFQMFTKMYNLSQEKE</sequence>
<dbReference type="Pfam" id="PF13499">
    <property type="entry name" value="EF-hand_7"/>
    <property type="match status" value="2"/>
</dbReference>
<dbReference type="PANTHER" id="PTHR47065">
    <property type="entry name" value="EF-HAND CALCIUM-BINDING DOMAIN-CONTAINING PROTEIN 9"/>
    <property type="match status" value="1"/>
</dbReference>
<evidence type="ECO:0000259" key="1">
    <source>
        <dbReference type="PROSITE" id="PS50222"/>
    </source>
</evidence>
<dbReference type="GO" id="GO:0005737">
    <property type="term" value="C:cytoplasm"/>
    <property type="evidence" value="ECO:0007669"/>
    <property type="project" value="TreeGrafter"/>
</dbReference>
<dbReference type="GO" id="GO:0061891">
    <property type="term" value="F:calcium ion sensor activity"/>
    <property type="evidence" value="ECO:0007669"/>
    <property type="project" value="TreeGrafter"/>
</dbReference>
<dbReference type="InterPro" id="IPR011992">
    <property type="entry name" value="EF-hand-dom_pair"/>
</dbReference>
<dbReference type="SUPFAM" id="SSF47473">
    <property type="entry name" value="EF-hand"/>
    <property type="match status" value="1"/>
</dbReference>
<protein>
    <submittedName>
        <fullName evidence="2">EF-hand calcium-binding domain-containing protein 9-like</fullName>
    </submittedName>
</protein>
<feature type="domain" description="EF-hand" evidence="1">
    <location>
        <begin position="59"/>
        <end position="94"/>
    </location>
</feature>
<dbReference type="InterPro" id="IPR002048">
    <property type="entry name" value="EF_hand_dom"/>
</dbReference>